<dbReference type="PANTHER" id="PTHR30383:SF5">
    <property type="entry name" value="SGNH HYDROLASE-TYPE ESTERASE DOMAIN-CONTAINING PROTEIN"/>
    <property type="match status" value="1"/>
</dbReference>
<dbReference type="InterPro" id="IPR013830">
    <property type="entry name" value="SGNH_hydro"/>
</dbReference>
<sequence>MLSDTTRMEVLMCKMETKNSTVLLDFYFEIFNRKKRKKFKKENANIQGNPIVFFGDSITDRCDLEKFYPGKNAINRGISGNTVTDLINRIDVSVCGAHPSKVILLVGINDMMNVKKTPQETAECYEMLLMRLRNKCGNIPIICQSIYPGYDAAKNKKNKGMIFPLGGLAQNIVDLNEKIREMCKKYECTYVDVHSKLRLEDNTMKPTYSDDGCHPNESGYRVVSKCLMKYL</sequence>
<dbReference type="EMBL" id="RAYQ01000003">
    <property type="protein sequence ID" value="RKI93130.1"/>
    <property type="molecule type" value="Genomic_DNA"/>
</dbReference>
<dbReference type="OrthoDB" id="2513075at2"/>
<proteinExistence type="predicted"/>
<dbReference type="GO" id="GO:0004622">
    <property type="term" value="F:phosphatidylcholine lysophospholipase activity"/>
    <property type="evidence" value="ECO:0007669"/>
    <property type="project" value="TreeGrafter"/>
</dbReference>
<dbReference type="SUPFAM" id="SSF52266">
    <property type="entry name" value="SGNH hydrolase"/>
    <property type="match status" value="1"/>
</dbReference>
<reference evidence="2 3" key="1">
    <citation type="submission" date="2018-09" db="EMBL/GenBank/DDBJ databases">
        <title>Murine metabolic-syndrome-specific gut microbial biobank.</title>
        <authorList>
            <person name="Liu C."/>
        </authorList>
    </citation>
    <scope>NUCLEOTIDE SEQUENCE [LARGE SCALE GENOMIC DNA]</scope>
    <source>
        <strain evidence="2 3">0.1xD8-82</strain>
    </source>
</reference>
<comment type="caution">
    <text evidence="2">The sequence shown here is derived from an EMBL/GenBank/DDBJ whole genome shotgun (WGS) entry which is preliminary data.</text>
</comment>
<name>A0A3A9ANJ7_9FIRM</name>
<dbReference type="Gene3D" id="3.40.50.1110">
    <property type="entry name" value="SGNH hydrolase"/>
    <property type="match status" value="1"/>
</dbReference>
<feature type="domain" description="SGNH hydrolase-type esterase" evidence="1">
    <location>
        <begin position="53"/>
        <end position="222"/>
    </location>
</feature>
<organism evidence="2 3">
    <name type="scientific">Parablautia intestinalis</name>
    <dbReference type="NCBI Taxonomy" id="2320100"/>
    <lineage>
        <taxon>Bacteria</taxon>
        <taxon>Bacillati</taxon>
        <taxon>Bacillota</taxon>
        <taxon>Clostridia</taxon>
        <taxon>Lachnospirales</taxon>
        <taxon>Lachnospiraceae</taxon>
        <taxon>Parablautia</taxon>
    </lineage>
</organism>
<dbReference type="Proteomes" id="UP000280696">
    <property type="component" value="Unassembled WGS sequence"/>
</dbReference>
<dbReference type="InterPro" id="IPR051532">
    <property type="entry name" value="Ester_Hydrolysis_Enzymes"/>
</dbReference>
<evidence type="ECO:0000259" key="1">
    <source>
        <dbReference type="Pfam" id="PF13472"/>
    </source>
</evidence>
<keyword evidence="3" id="KW-1185">Reference proteome</keyword>
<dbReference type="InterPro" id="IPR036514">
    <property type="entry name" value="SGNH_hydro_sf"/>
</dbReference>
<accession>A0A3A9ANJ7</accession>
<dbReference type="AlphaFoldDB" id="A0A3A9ANJ7"/>
<gene>
    <name evidence="2" type="ORF">D7V94_03840</name>
</gene>
<dbReference type="Pfam" id="PF13472">
    <property type="entry name" value="Lipase_GDSL_2"/>
    <property type="match status" value="1"/>
</dbReference>
<evidence type="ECO:0000313" key="2">
    <source>
        <dbReference type="EMBL" id="RKI93130.1"/>
    </source>
</evidence>
<dbReference type="PANTHER" id="PTHR30383">
    <property type="entry name" value="THIOESTERASE 1/PROTEASE 1/LYSOPHOSPHOLIPASE L1"/>
    <property type="match status" value="1"/>
</dbReference>
<protein>
    <recommendedName>
        <fullName evidence="1">SGNH hydrolase-type esterase domain-containing protein</fullName>
    </recommendedName>
</protein>
<evidence type="ECO:0000313" key="3">
    <source>
        <dbReference type="Proteomes" id="UP000280696"/>
    </source>
</evidence>